<name>A0A9W8BM83_9FUNG</name>
<reference evidence="2" key="1">
    <citation type="submission" date="2022-07" db="EMBL/GenBank/DDBJ databases">
        <title>Phylogenomic reconstructions and comparative analyses of Kickxellomycotina fungi.</title>
        <authorList>
            <person name="Reynolds N.K."/>
            <person name="Stajich J.E."/>
            <person name="Barry K."/>
            <person name="Grigoriev I.V."/>
            <person name="Crous P."/>
            <person name="Smith M.E."/>
        </authorList>
    </citation>
    <scope>NUCLEOTIDE SEQUENCE</scope>
    <source>
        <strain evidence="2">IMI 214461</strain>
    </source>
</reference>
<keyword evidence="1" id="KW-0175">Coiled coil</keyword>
<dbReference type="EMBL" id="JANBQF010000048">
    <property type="protein sequence ID" value="KAJ2006774.1"/>
    <property type="molecule type" value="Genomic_DNA"/>
</dbReference>
<feature type="coiled-coil region" evidence="1">
    <location>
        <begin position="31"/>
        <end position="58"/>
    </location>
</feature>
<evidence type="ECO:0000256" key="1">
    <source>
        <dbReference type="SAM" id="Coils"/>
    </source>
</evidence>
<dbReference type="Proteomes" id="UP001150907">
    <property type="component" value="Unassembled WGS sequence"/>
</dbReference>
<dbReference type="AlphaFoldDB" id="A0A9W8BM83"/>
<sequence>MPLQPTPENILHKTLHDRFYTAKTIGERAILSLALQAYAALKEQRQEAESRSRAILREINHSESQLASLSSLFDRYLQGSAKYNPDDARMMDSLGDKLTSQENRLRIVKSDLADAEQRFAQLVTAWATTRF</sequence>
<evidence type="ECO:0000313" key="3">
    <source>
        <dbReference type="Proteomes" id="UP001150907"/>
    </source>
</evidence>
<proteinExistence type="predicted"/>
<organism evidence="2 3">
    <name type="scientific">Coemansia thaxteri</name>
    <dbReference type="NCBI Taxonomy" id="2663907"/>
    <lineage>
        <taxon>Eukaryota</taxon>
        <taxon>Fungi</taxon>
        <taxon>Fungi incertae sedis</taxon>
        <taxon>Zoopagomycota</taxon>
        <taxon>Kickxellomycotina</taxon>
        <taxon>Kickxellomycetes</taxon>
        <taxon>Kickxellales</taxon>
        <taxon>Kickxellaceae</taxon>
        <taxon>Coemansia</taxon>
    </lineage>
</organism>
<protein>
    <submittedName>
        <fullName evidence="2">Uncharacterized protein</fullName>
    </submittedName>
</protein>
<keyword evidence="3" id="KW-1185">Reference proteome</keyword>
<dbReference type="OrthoDB" id="5527556at2759"/>
<comment type="caution">
    <text evidence="2">The sequence shown here is derived from an EMBL/GenBank/DDBJ whole genome shotgun (WGS) entry which is preliminary data.</text>
</comment>
<accession>A0A9W8BM83</accession>
<evidence type="ECO:0000313" key="2">
    <source>
        <dbReference type="EMBL" id="KAJ2006774.1"/>
    </source>
</evidence>
<gene>
    <name evidence="2" type="ORF">H4R26_001188</name>
</gene>